<evidence type="ECO:0000256" key="1">
    <source>
        <dbReference type="ARBA" id="ARBA00007227"/>
    </source>
</evidence>
<dbReference type="Gene3D" id="1.10.260.40">
    <property type="entry name" value="lambda repressor-like DNA-binding domains"/>
    <property type="match status" value="1"/>
</dbReference>
<keyword evidence="4" id="KW-1185">Reference proteome</keyword>
<dbReference type="InterPro" id="IPR001387">
    <property type="entry name" value="Cro/C1-type_HTH"/>
</dbReference>
<dbReference type="PANTHER" id="PTHR43236:SF2">
    <property type="entry name" value="BLL0069 PROTEIN"/>
    <property type="match status" value="1"/>
</dbReference>
<dbReference type="PANTHER" id="PTHR43236">
    <property type="entry name" value="ANTITOXIN HIGA1"/>
    <property type="match status" value="1"/>
</dbReference>
<gene>
    <name evidence="3" type="ORF">AsFPU1_0966</name>
</gene>
<dbReference type="Pfam" id="PF06114">
    <property type="entry name" value="Peptidase_M78"/>
    <property type="match status" value="1"/>
</dbReference>
<organism evidence="3 4">
    <name type="scientific">Aphanothece sacrum FPU1</name>
    <dbReference type="NCBI Taxonomy" id="1920663"/>
    <lineage>
        <taxon>Bacteria</taxon>
        <taxon>Bacillati</taxon>
        <taxon>Cyanobacteriota</taxon>
        <taxon>Cyanophyceae</taxon>
        <taxon>Oscillatoriophycideae</taxon>
        <taxon>Chroococcales</taxon>
        <taxon>Aphanothecaceae</taxon>
        <taxon>Aphanothece</taxon>
    </lineage>
</organism>
<evidence type="ECO:0000313" key="3">
    <source>
        <dbReference type="EMBL" id="GBF79570.1"/>
    </source>
</evidence>
<feature type="domain" description="HTH cro/C1-type" evidence="2">
    <location>
        <begin position="30"/>
        <end position="84"/>
    </location>
</feature>
<evidence type="ECO:0000259" key="2">
    <source>
        <dbReference type="PROSITE" id="PS50943"/>
    </source>
</evidence>
<dbReference type="CDD" id="cd00093">
    <property type="entry name" value="HTH_XRE"/>
    <property type="match status" value="1"/>
</dbReference>
<name>A0A401IEG7_APHSA</name>
<evidence type="ECO:0000313" key="4">
    <source>
        <dbReference type="Proteomes" id="UP000287247"/>
    </source>
</evidence>
<dbReference type="PROSITE" id="PS50943">
    <property type="entry name" value="HTH_CROC1"/>
    <property type="match status" value="1"/>
</dbReference>
<dbReference type="GO" id="GO:0003677">
    <property type="term" value="F:DNA binding"/>
    <property type="evidence" value="ECO:0007669"/>
    <property type="project" value="InterPro"/>
</dbReference>
<accession>A0A401IEG7</accession>
<dbReference type="Pfam" id="PF01381">
    <property type="entry name" value="HTH_3"/>
    <property type="match status" value="1"/>
</dbReference>
<dbReference type="SUPFAM" id="SSF47413">
    <property type="entry name" value="lambda repressor-like DNA-binding domains"/>
    <property type="match status" value="1"/>
</dbReference>
<protein>
    <recommendedName>
        <fullName evidence="2">HTH cro/C1-type domain-containing protein</fullName>
    </recommendedName>
</protein>
<comment type="caution">
    <text evidence="3">The sequence shown here is derived from an EMBL/GenBank/DDBJ whole genome shotgun (WGS) entry which is preliminary data.</text>
</comment>
<dbReference type="InterPro" id="IPR052345">
    <property type="entry name" value="Rad_response_metalloprotease"/>
</dbReference>
<dbReference type="InterPro" id="IPR010982">
    <property type="entry name" value="Lambda_DNA-bd_dom_sf"/>
</dbReference>
<dbReference type="AlphaFoldDB" id="A0A401IEG7"/>
<reference evidence="4" key="1">
    <citation type="submission" date="2017-05" db="EMBL/GenBank/DDBJ databases">
        <title>Physiological properties and genetic analysis related to exopolysaccharide production of fresh-water unicellular cyanobacterium Aphanothece sacrum, Suizenji Nori, that has been cultured as a food source in Japan.</title>
        <authorList>
            <person name="Kanesaki Y."/>
            <person name="Yoshikawa S."/>
            <person name="Ohki K."/>
        </authorList>
    </citation>
    <scope>NUCLEOTIDE SEQUENCE [LARGE SCALE GENOMIC DNA]</scope>
    <source>
        <strain evidence="4">FPU1</strain>
    </source>
</reference>
<proteinExistence type="inferred from homology"/>
<dbReference type="EMBL" id="BDQK01000003">
    <property type="protein sequence ID" value="GBF79570.1"/>
    <property type="molecule type" value="Genomic_DNA"/>
</dbReference>
<dbReference type="InterPro" id="IPR010359">
    <property type="entry name" value="IrrE_HExxH"/>
</dbReference>
<dbReference type="Proteomes" id="UP000287247">
    <property type="component" value="Unassembled WGS sequence"/>
</dbReference>
<dbReference type="SMART" id="SM00530">
    <property type="entry name" value="HTH_XRE"/>
    <property type="match status" value="1"/>
</dbReference>
<sequence>MKVYNKIVIRGIVQFPNAMSFDYRLLGKKLREARESLLIEPSEVAGILKISKNEYIKLENGEKQATGDQILRLATLYQRDFRYFITGDYPSAESQIQELFRLNSSLSKNDRLAIQEFIRFCEYEYFLEGLISQKVSEELPDYSNIIHHNYYQQQGQEGAYLERKRLQIGNSPITDIFQLIRQQGVHVFKRKLEDQNISGLYIKHPEAGHCILINYIDDLYRQNFSAAHEYCHALFDSSLEQEMTYFKTNNNNHKEREWRANSFAGYFLVPEKAIHKYYRLQNNYGEWLTLIKQMCSDFSVSSKVVIIRLHDIKWIDAELKHRLYNDQRLIIKKTDKFDPEISDDLSIGSKERIMKLIHKGLSWYFIELATEAYRKNDITYQKLLEMLNLPIEEGNELLSDLRVFMEATK</sequence>
<dbReference type="Gene3D" id="1.10.10.2910">
    <property type="match status" value="1"/>
</dbReference>
<comment type="similarity">
    <text evidence="1">Belongs to the short-chain fatty acyl-CoA assimilation regulator (ScfR) family.</text>
</comment>